<dbReference type="RefSeq" id="WP_308702184.1">
    <property type="nucleotide sequence ID" value="NZ_AP027463.1"/>
</dbReference>
<comment type="caution">
    <text evidence="3">The sequence shown here is derived from an EMBL/GenBank/DDBJ whole genome shotgun (WGS) entry which is preliminary data.</text>
</comment>
<accession>A0ABU1A7E0</accession>
<keyword evidence="1" id="KW-0732">Signal</keyword>
<dbReference type="InterPro" id="IPR027994">
    <property type="entry name" value="WxL_dom"/>
</dbReference>
<dbReference type="Pfam" id="PF13731">
    <property type="entry name" value="WxL"/>
    <property type="match status" value="1"/>
</dbReference>
<evidence type="ECO:0000256" key="1">
    <source>
        <dbReference type="SAM" id="SignalP"/>
    </source>
</evidence>
<evidence type="ECO:0000313" key="4">
    <source>
        <dbReference type="Proteomes" id="UP001227831"/>
    </source>
</evidence>
<keyword evidence="4" id="KW-1185">Reference proteome</keyword>
<feature type="chain" id="PRO_5045488441" evidence="1">
    <location>
        <begin position="26"/>
        <end position="192"/>
    </location>
</feature>
<feature type="domain" description="WxL" evidence="2">
    <location>
        <begin position="45"/>
        <end position="190"/>
    </location>
</feature>
<feature type="signal peptide" evidence="1">
    <location>
        <begin position="1"/>
        <end position="25"/>
    </location>
</feature>
<evidence type="ECO:0000259" key="2">
    <source>
        <dbReference type="Pfam" id="PF13731"/>
    </source>
</evidence>
<dbReference type="Proteomes" id="UP001227831">
    <property type="component" value="Unassembled WGS sequence"/>
</dbReference>
<evidence type="ECO:0000313" key="3">
    <source>
        <dbReference type="EMBL" id="MDQ7936348.1"/>
    </source>
</evidence>
<organism evidence="3 4">
    <name type="scientific">Lactiplantibacillus brownii</name>
    <dbReference type="NCBI Taxonomy" id="3069269"/>
    <lineage>
        <taxon>Bacteria</taxon>
        <taxon>Bacillati</taxon>
        <taxon>Bacillota</taxon>
        <taxon>Bacilli</taxon>
        <taxon>Lactobacillales</taxon>
        <taxon>Lactobacillaceae</taxon>
        <taxon>Lactiplantibacillus</taxon>
    </lineage>
</organism>
<gene>
    <name evidence="3" type="ORF">RA086_01605</name>
</gene>
<protein>
    <submittedName>
        <fullName evidence="3">WxL domain-containing protein</fullName>
    </submittedName>
</protein>
<name>A0ABU1A7E0_9LACO</name>
<reference evidence="3 4" key="1">
    <citation type="journal article" date="2023" name="Int. J. Syst. Evol. Microbiol.">
        <title>Lactiplantibacillus brownii sp. nov., a novel psychrotolerant species isolated from sauerkraut.</title>
        <authorList>
            <person name="Heng Y.C."/>
            <person name="Silvaraju S."/>
            <person name="Lee J.K.Y."/>
            <person name="Kittelmann S."/>
        </authorList>
    </citation>
    <scope>NUCLEOTIDE SEQUENCE [LARGE SCALE GENOMIC DNA]</scope>
    <source>
        <strain evidence="3 4">WILCCON 0030</strain>
    </source>
</reference>
<dbReference type="EMBL" id="JAVCWF010000001">
    <property type="protein sequence ID" value="MDQ7936348.1"/>
    <property type="molecule type" value="Genomic_DNA"/>
</dbReference>
<proteinExistence type="predicted"/>
<sequence length="192" mass="19931">MKKSLGLAAILGVATLLAVPVVGQAAEVQSGDTTTANVGLTQDPVNDAVKLTHAPNIDFGTQKIGISSFMLNPVNIDDDLVVENPGLGDGWRVNVSATPFEDGSKTLADAKFILKAGNVTPVEANSSAKPNSMEVTLLTSDQLIFVADKNAGIGAWKTTYASDQVSLNIPAGHVAGHYTSTLTWTLANTPSE</sequence>